<sequence length="241" mass="27000">MKIIADTHAHTLVSGHAYSTMREMVQAGAEHGLEALALTEHAPQMPGTCGELYFMNLKVVPREMNGIQVLLGVELNILNSDGEVDLPESLYKPLDIVLASIHQPCFHEEPTIENNTKAYVNAMKNPHINIIGHPDDGRFPIDYETLVKTAKETNTLLEVNNSSLNPRGFRTQARENLFEMLDLCKRYEVPITTGSDAHVDVDAGNFDFALPLLRECDFPEELVVTTDLKKLKPFINRYQAD</sequence>
<dbReference type="GO" id="GO:0008270">
    <property type="term" value="F:zinc ion binding"/>
    <property type="evidence" value="ECO:0007669"/>
    <property type="project" value="TreeGrafter"/>
</dbReference>
<reference evidence="2 3" key="1">
    <citation type="submission" date="2016-11" db="EMBL/GenBank/DDBJ databases">
        <authorList>
            <person name="Jaros S."/>
            <person name="Januszkiewicz K."/>
            <person name="Wedrychowicz H."/>
        </authorList>
    </citation>
    <scope>NUCLEOTIDE SEQUENCE [LARGE SCALE GENOMIC DNA]</scope>
    <source>
        <strain evidence="2 3">DSM 15480</strain>
    </source>
</reference>
<proteinExistence type="predicted"/>
<evidence type="ECO:0000259" key="1">
    <source>
        <dbReference type="SMART" id="SM00481"/>
    </source>
</evidence>
<protein>
    <submittedName>
        <fullName evidence="2">Putative hydrolase</fullName>
    </submittedName>
</protein>
<dbReference type="InterPro" id="IPR016195">
    <property type="entry name" value="Pol/histidinol_Pase-like"/>
</dbReference>
<evidence type="ECO:0000313" key="2">
    <source>
        <dbReference type="EMBL" id="SHK51538.1"/>
    </source>
</evidence>
<dbReference type="GO" id="GO:0042578">
    <property type="term" value="F:phosphoric ester hydrolase activity"/>
    <property type="evidence" value="ECO:0007669"/>
    <property type="project" value="TreeGrafter"/>
</dbReference>
<name>A0A1M6T432_9FIRM</name>
<dbReference type="PANTHER" id="PTHR36928">
    <property type="entry name" value="PHOSPHATASE YCDX-RELATED"/>
    <property type="match status" value="1"/>
</dbReference>
<dbReference type="InterPro" id="IPR004013">
    <property type="entry name" value="PHP_dom"/>
</dbReference>
<dbReference type="PANTHER" id="PTHR36928:SF1">
    <property type="entry name" value="PHOSPHATASE YCDX-RELATED"/>
    <property type="match status" value="1"/>
</dbReference>
<dbReference type="CDD" id="cd07437">
    <property type="entry name" value="PHP_HisPPase_Ycdx_like"/>
    <property type="match status" value="1"/>
</dbReference>
<dbReference type="OrthoDB" id="9808747at2"/>
<dbReference type="SUPFAM" id="SSF89550">
    <property type="entry name" value="PHP domain-like"/>
    <property type="match status" value="1"/>
</dbReference>
<dbReference type="Gene3D" id="3.20.20.140">
    <property type="entry name" value="Metal-dependent hydrolases"/>
    <property type="match status" value="1"/>
</dbReference>
<keyword evidence="2" id="KW-0378">Hydrolase</keyword>
<dbReference type="NCBIfam" id="NF006702">
    <property type="entry name" value="PRK09248.1"/>
    <property type="match status" value="1"/>
</dbReference>
<accession>A0A1M6T432</accession>
<keyword evidence="3" id="KW-1185">Reference proteome</keyword>
<feature type="domain" description="Polymerase/histidinol phosphatase N-terminal" evidence="1">
    <location>
        <begin position="5"/>
        <end position="79"/>
    </location>
</feature>
<gene>
    <name evidence="2" type="ORF">SAMN02745243_03113</name>
</gene>
<dbReference type="Pfam" id="PF02811">
    <property type="entry name" value="PHP"/>
    <property type="match status" value="1"/>
</dbReference>
<dbReference type="InterPro" id="IPR050243">
    <property type="entry name" value="PHP_phosphatase"/>
</dbReference>
<dbReference type="InterPro" id="IPR003141">
    <property type="entry name" value="Pol/His_phosphatase_N"/>
</dbReference>
<dbReference type="AlphaFoldDB" id="A0A1M6T432"/>
<organism evidence="2 3">
    <name type="scientific">Hespellia stercorisuis DSM 15480</name>
    <dbReference type="NCBI Taxonomy" id="1121950"/>
    <lineage>
        <taxon>Bacteria</taxon>
        <taxon>Bacillati</taxon>
        <taxon>Bacillota</taxon>
        <taxon>Clostridia</taxon>
        <taxon>Lachnospirales</taxon>
        <taxon>Lachnospiraceae</taxon>
        <taxon>Hespellia</taxon>
    </lineage>
</organism>
<dbReference type="Proteomes" id="UP000184301">
    <property type="component" value="Unassembled WGS sequence"/>
</dbReference>
<dbReference type="EMBL" id="FQZY01000055">
    <property type="protein sequence ID" value="SHK51538.1"/>
    <property type="molecule type" value="Genomic_DNA"/>
</dbReference>
<evidence type="ECO:0000313" key="3">
    <source>
        <dbReference type="Proteomes" id="UP000184301"/>
    </source>
</evidence>
<dbReference type="SMART" id="SM00481">
    <property type="entry name" value="POLIIIAc"/>
    <property type="match status" value="1"/>
</dbReference>
<dbReference type="GO" id="GO:0005829">
    <property type="term" value="C:cytosol"/>
    <property type="evidence" value="ECO:0007669"/>
    <property type="project" value="TreeGrafter"/>
</dbReference>
<dbReference type="STRING" id="1121950.SAMN02745243_03113"/>
<dbReference type="RefSeq" id="WP_073112111.1">
    <property type="nucleotide sequence ID" value="NZ_FQZY01000055.1"/>
</dbReference>